<evidence type="ECO:0000256" key="6">
    <source>
        <dbReference type="SAM" id="Phobius"/>
    </source>
</evidence>
<accession>A0A5B8MN07</accession>
<evidence type="ECO:0000313" key="8">
    <source>
        <dbReference type="EMBL" id="CAD9711489.1"/>
    </source>
</evidence>
<dbReference type="InterPro" id="IPR018966">
    <property type="entry name" value="VTC_domain"/>
</dbReference>
<evidence type="ECO:0000259" key="7">
    <source>
        <dbReference type="PROSITE" id="PS51382"/>
    </source>
</evidence>
<evidence type="ECO:0000256" key="5">
    <source>
        <dbReference type="ARBA" id="ARBA00023136"/>
    </source>
</evidence>
<dbReference type="OrthoDB" id="6493944at2759"/>
<gene>
    <name evidence="9" type="ORF">A3770_06p44640</name>
    <name evidence="8" type="ORF">CPRI1469_LOCUS328</name>
</gene>
<organism evidence="9 10">
    <name type="scientific">Chloropicon primus</name>
    <dbReference type="NCBI Taxonomy" id="1764295"/>
    <lineage>
        <taxon>Eukaryota</taxon>
        <taxon>Viridiplantae</taxon>
        <taxon>Chlorophyta</taxon>
        <taxon>Chloropicophyceae</taxon>
        <taxon>Chloropicales</taxon>
        <taxon>Chloropicaceae</taxon>
        <taxon>Chloropicon</taxon>
    </lineage>
</organism>
<sequence>MKFGKYLAQNMRPGWEEHYIEYDKLKAIVKALTKTELQMPQRDISHYTTSLTVQGLPSNFAGKLGTKDVTQEDFFKEIDKNVEKIGSFTAMQVKQSKALLERLEREVDVAVRNKSPGAPSTGLQAMDVRAKEIGDTFLDLEKYININYTGFYKILKKHDKNLPSTPARQFYMARLHQTPWIQGDYSAVFVTLSRIYSKLRDDVVPESQDLELKDFVRSTRKYWVKTEDVSKVKHLILQHLPVFQVRQDLLSGDSQLTNSAYFDNSQLELYHGRLEKRPQAIALRIRWYGLGEPELAFIERKTHKESWKGEISVKERFTLPPEIVIPFLKGEYKVKEAIEALRAKGKTEEEIEKFKGLFEEVQKVVDVKQLHPLMRTQYMRVAFQIPFDATVRVSLDTNLCMIRENPEHGDSCMEAGRWFRDPTLPVPRTEITKFPHAVLEVKLSLEEGQDAPLWVTQLIESGLLHEVHKFSKFIHGCAVLLPDQVQAVPYWIDDESIRESILASSIVTSDDSVKSSLSKRRMAKDAKGSFWSRGKTTQNDSEGSELLHPLLGEHSKTDILEEDQPKDSPGKKKTFTRFKRRELPRMVPMRIEPKTSFANERTFLRWTHMSIILGGVSSAMLGQAGPDDVDAHVIGLATLPLAIAMAAYACYLYLWRARQIQKREARLATKFDDRIGPVCLACILVCLYITVFFYKLMGLNPPKV</sequence>
<dbReference type="Pfam" id="PF02656">
    <property type="entry name" value="DUF202"/>
    <property type="match status" value="1"/>
</dbReference>
<evidence type="ECO:0000256" key="2">
    <source>
        <dbReference type="ARBA" id="ARBA00022554"/>
    </source>
</evidence>
<dbReference type="Gene3D" id="3.20.100.30">
    <property type="entry name" value="VTC, catalytic tunnel domain"/>
    <property type="match status" value="1"/>
</dbReference>
<evidence type="ECO:0000256" key="1">
    <source>
        <dbReference type="ARBA" id="ARBA00004128"/>
    </source>
</evidence>
<dbReference type="EMBL" id="CP031039">
    <property type="protein sequence ID" value="QDZ21946.1"/>
    <property type="molecule type" value="Genomic_DNA"/>
</dbReference>
<dbReference type="PANTHER" id="PTHR46140:SF1">
    <property type="entry name" value="VACUOLAR TRANSPORTER CHAPERONE COMPLEX SUBUNIT 4-RELATED"/>
    <property type="match status" value="1"/>
</dbReference>
<dbReference type="GO" id="GO:0005774">
    <property type="term" value="C:vacuolar membrane"/>
    <property type="evidence" value="ECO:0007669"/>
    <property type="project" value="UniProtKB-SubCell"/>
</dbReference>
<proteinExistence type="predicted"/>
<dbReference type="PROSITE" id="PS51382">
    <property type="entry name" value="SPX"/>
    <property type="match status" value="1"/>
</dbReference>
<keyword evidence="10" id="KW-1185">Reference proteome</keyword>
<dbReference type="Pfam" id="PF03105">
    <property type="entry name" value="SPX"/>
    <property type="match status" value="1"/>
</dbReference>
<dbReference type="AlphaFoldDB" id="A0A5B8MN07"/>
<keyword evidence="2" id="KW-0926">Vacuole</keyword>
<feature type="transmembrane region" description="Helical" evidence="6">
    <location>
        <begin position="675"/>
        <end position="694"/>
    </location>
</feature>
<evidence type="ECO:0000313" key="10">
    <source>
        <dbReference type="Proteomes" id="UP000316726"/>
    </source>
</evidence>
<evidence type="ECO:0000313" key="9">
    <source>
        <dbReference type="EMBL" id="QDZ21946.1"/>
    </source>
</evidence>
<feature type="domain" description="SPX" evidence="7">
    <location>
        <begin position="1"/>
        <end position="172"/>
    </location>
</feature>
<dbReference type="Pfam" id="PF09359">
    <property type="entry name" value="VTC"/>
    <property type="match status" value="1"/>
</dbReference>
<dbReference type="CDD" id="cd07751">
    <property type="entry name" value="PolyPPase_VTC4_like"/>
    <property type="match status" value="1"/>
</dbReference>
<dbReference type="Proteomes" id="UP000316726">
    <property type="component" value="Chromosome 6"/>
</dbReference>
<dbReference type="STRING" id="1764295.A0A5B8MN07"/>
<comment type="subcellular location">
    <subcellularLocation>
        <location evidence="1">Vacuole membrane</location>
        <topology evidence="1">Multi-pass membrane protein</topology>
    </subcellularLocation>
</comment>
<name>A0A5B8MN07_9CHLO</name>
<dbReference type="InterPro" id="IPR042267">
    <property type="entry name" value="VTC_sf"/>
</dbReference>
<dbReference type="InterPro" id="IPR003807">
    <property type="entry name" value="DUF202"/>
</dbReference>
<feature type="transmembrane region" description="Helical" evidence="6">
    <location>
        <begin position="633"/>
        <end position="654"/>
    </location>
</feature>
<dbReference type="InterPro" id="IPR004331">
    <property type="entry name" value="SPX_dom"/>
</dbReference>
<evidence type="ECO:0000256" key="3">
    <source>
        <dbReference type="ARBA" id="ARBA00022692"/>
    </source>
</evidence>
<reference evidence="9 10" key="1">
    <citation type="submission" date="2018-07" db="EMBL/GenBank/DDBJ databases">
        <title>The complete nuclear genome of the prasinophyte Chloropicon primus (CCMP1205).</title>
        <authorList>
            <person name="Pombert J.-F."/>
            <person name="Otis C."/>
            <person name="Turmel M."/>
            <person name="Lemieux C."/>
        </authorList>
    </citation>
    <scope>NUCLEOTIDE SEQUENCE [LARGE SCALE GENOMIC DNA]</scope>
    <source>
        <strain evidence="9 10">CCMP1205</strain>
    </source>
</reference>
<keyword evidence="5 6" id="KW-0472">Membrane</keyword>
<dbReference type="CDD" id="cd14447">
    <property type="entry name" value="SPX"/>
    <property type="match status" value="1"/>
</dbReference>
<reference evidence="8" key="2">
    <citation type="submission" date="2021-01" db="EMBL/GenBank/DDBJ databases">
        <authorList>
            <person name="Corre E."/>
            <person name="Pelletier E."/>
            <person name="Niang G."/>
            <person name="Scheremetjew M."/>
            <person name="Finn R."/>
            <person name="Kale V."/>
            <person name="Holt S."/>
            <person name="Cochrane G."/>
            <person name="Meng A."/>
            <person name="Brown T."/>
            <person name="Cohen L."/>
        </authorList>
    </citation>
    <scope>NUCLEOTIDE SEQUENCE</scope>
    <source>
        <strain evidence="8">CCMP1205</strain>
    </source>
</reference>
<dbReference type="EMBL" id="HBHL01000484">
    <property type="protein sequence ID" value="CAD9711489.1"/>
    <property type="molecule type" value="Transcribed_RNA"/>
</dbReference>
<protein>
    <submittedName>
        <fullName evidence="9">Vacuolar transporter chaperone</fullName>
    </submittedName>
</protein>
<dbReference type="GO" id="GO:0006799">
    <property type="term" value="P:polyphosphate biosynthetic process"/>
    <property type="evidence" value="ECO:0007669"/>
    <property type="project" value="UniProtKB-ARBA"/>
</dbReference>
<keyword evidence="4 6" id="KW-1133">Transmembrane helix</keyword>
<evidence type="ECO:0000256" key="4">
    <source>
        <dbReference type="ARBA" id="ARBA00022989"/>
    </source>
</evidence>
<dbReference type="InterPro" id="IPR051572">
    <property type="entry name" value="VTC_Complex_Subunit"/>
</dbReference>
<dbReference type="PANTHER" id="PTHR46140">
    <property type="entry name" value="VACUOLAR TRANSPORTER CHAPERONE 1-RELATED"/>
    <property type="match status" value="1"/>
</dbReference>
<keyword evidence="3 6" id="KW-0812">Transmembrane</keyword>